<name>A0A1Y1IBL1_KLENI</name>
<reference evidence="2 3" key="1">
    <citation type="journal article" date="2014" name="Nat. Commun.">
        <title>Klebsormidium flaccidum genome reveals primary factors for plant terrestrial adaptation.</title>
        <authorList>
            <person name="Hori K."/>
            <person name="Maruyama F."/>
            <person name="Fujisawa T."/>
            <person name="Togashi T."/>
            <person name="Yamamoto N."/>
            <person name="Seo M."/>
            <person name="Sato S."/>
            <person name="Yamada T."/>
            <person name="Mori H."/>
            <person name="Tajima N."/>
            <person name="Moriyama T."/>
            <person name="Ikeuchi M."/>
            <person name="Watanabe M."/>
            <person name="Wada H."/>
            <person name="Kobayashi K."/>
            <person name="Saito M."/>
            <person name="Masuda T."/>
            <person name="Sasaki-Sekimoto Y."/>
            <person name="Mashiguchi K."/>
            <person name="Awai K."/>
            <person name="Shimojima M."/>
            <person name="Masuda S."/>
            <person name="Iwai M."/>
            <person name="Nobusawa T."/>
            <person name="Narise T."/>
            <person name="Kondo S."/>
            <person name="Saito H."/>
            <person name="Sato R."/>
            <person name="Murakawa M."/>
            <person name="Ihara Y."/>
            <person name="Oshima-Yamada Y."/>
            <person name="Ohtaka K."/>
            <person name="Satoh M."/>
            <person name="Sonobe K."/>
            <person name="Ishii M."/>
            <person name="Ohtani R."/>
            <person name="Kanamori-Sato M."/>
            <person name="Honoki R."/>
            <person name="Miyazaki D."/>
            <person name="Mochizuki H."/>
            <person name="Umetsu J."/>
            <person name="Higashi K."/>
            <person name="Shibata D."/>
            <person name="Kamiya Y."/>
            <person name="Sato N."/>
            <person name="Nakamura Y."/>
            <person name="Tabata S."/>
            <person name="Ida S."/>
            <person name="Kurokawa K."/>
            <person name="Ohta H."/>
        </authorList>
    </citation>
    <scope>NUCLEOTIDE SEQUENCE [LARGE SCALE GENOMIC DNA]</scope>
    <source>
        <strain evidence="2 3">NIES-2285</strain>
    </source>
</reference>
<sequence length="115" mass="13210">MRREPTFFADVRFLVDRFHFQRTDAEAHKCGPGFNPDYYDAMRWVNTSAVESCNSFLVKFKVLAWFSGLSAFMVILANVISGRNARLRRVDDPKLRIAGRADTWTPAVRGCLLSY</sequence>
<gene>
    <name evidence="2" type="ORF">KFL_003120150</name>
</gene>
<dbReference type="PANTHER" id="PTHR34305:SF1">
    <property type="entry name" value="SWIM-TYPE DOMAIN-CONTAINING PROTEIN"/>
    <property type="match status" value="1"/>
</dbReference>
<dbReference type="PANTHER" id="PTHR34305">
    <property type="entry name" value="EXPRESSED PROTEIN"/>
    <property type="match status" value="1"/>
</dbReference>
<feature type="transmembrane region" description="Helical" evidence="1">
    <location>
        <begin position="62"/>
        <end position="80"/>
    </location>
</feature>
<dbReference type="AlphaFoldDB" id="A0A1Y1IBL1"/>
<protein>
    <submittedName>
        <fullName evidence="2">Uncharacterized protein</fullName>
    </submittedName>
</protein>
<evidence type="ECO:0000313" key="3">
    <source>
        <dbReference type="Proteomes" id="UP000054558"/>
    </source>
</evidence>
<evidence type="ECO:0000313" key="2">
    <source>
        <dbReference type="EMBL" id="GAQ86809.1"/>
    </source>
</evidence>
<accession>A0A1Y1IBL1</accession>
<dbReference type="Proteomes" id="UP000054558">
    <property type="component" value="Unassembled WGS sequence"/>
</dbReference>
<evidence type="ECO:0000256" key="1">
    <source>
        <dbReference type="SAM" id="Phobius"/>
    </source>
</evidence>
<proteinExistence type="predicted"/>
<keyword evidence="1" id="KW-0812">Transmembrane</keyword>
<keyword evidence="1" id="KW-1133">Transmembrane helix</keyword>
<keyword evidence="3" id="KW-1185">Reference proteome</keyword>
<organism evidence="2 3">
    <name type="scientific">Klebsormidium nitens</name>
    <name type="common">Green alga</name>
    <name type="synonym">Ulothrix nitens</name>
    <dbReference type="NCBI Taxonomy" id="105231"/>
    <lineage>
        <taxon>Eukaryota</taxon>
        <taxon>Viridiplantae</taxon>
        <taxon>Streptophyta</taxon>
        <taxon>Klebsormidiophyceae</taxon>
        <taxon>Klebsormidiales</taxon>
        <taxon>Klebsormidiaceae</taxon>
        <taxon>Klebsormidium</taxon>
    </lineage>
</organism>
<keyword evidence="1" id="KW-0472">Membrane</keyword>
<dbReference type="EMBL" id="DF237261">
    <property type="protein sequence ID" value="GAQ86809.1"/>
    <property type="molecule type" value="Genomic_DNA"/>
</dbReference>
<dbReference type="OrthoDB" id="5598737at2759"/>